<proteinExistence type="inferred from homology"/>
<dbReference type="VEuPathDB" id="FungiDB:CPUR_06980"/>
<feature type="domain" description="Major facilitator superfamily (MFS) profile" evidence="10">
    <location>
        <begin position="127"/>
        <end position="588"/>
    </location>
</feature>
<dbReference type="eggNOG" id="KOG0254">
    <property type="taxonomic scope" value="Eukaryota"/>
</dbReference>
<dbReference type="InterPro" id="IPR050814">
    <property type="entry name" value="Myo-inositol_Transporter"/>
</dbReference>
<evidence type="ECO:0000256" key="6">
    <source>
        <dbReference type="ARBA" id="ARBA00023136"/>
    </source>
</evidence>
<dbReference type="PhylomeDB" id="M1VXI0"/>
<organism evidence="11 12">
    <name type="scientific">Claviceps purpurea (strain 20.1)</name>
    <name type="common">Ergot fungus</name>
    <name type="synonym">Sphacelia segetum</name>
    <dbReference type="NCBI Taxonomy" id="1111077"/>
    <lineage>
        <taxon>Eukaryota</taxon>
        <taxon>Fungi</taxon>
        <taxon>Dikarya</taxon>
        <taxon>Ascomycota</taxon>
        <taxon>Pezizomycotina</taxon>
        <taxon>Sordariomycetes</taxon>
        <taxon>Hypocreomycetidae</taxon>
        <taxon>Hypocreales</taxon>
        <taxon>Clavicipitaceae</taxon>
        <taxon>Claviceps</taxon>
    </lineage>
</organism>
<dbReference type="InterPro" id="IPR020846">
    <property type="entry name" value="MFS_dom"/>
</dbReference>
<keyword evidence="4 9" id="KW-0812">Transmembrane</keyword>
<feature type="transmembrane region" description="Helical" evidence="9">
    <location>
        <begin position="496"/>
        <end position="513"/>
    </location>
</feature>
<evidence type="ECO:0000259" key="10">
    <source>
        <dbReference type="PROSITE" id="PS50850"/>
    </source>
</evidence>
<dbReference type="GO" id="GO:0015791">
    <property type="term" value="P:polyol transmembrane transport"/>
    <property type="evidence" value="ECO:0007669"/>
    <property type="project" value="UniProtKB-ARBA"/>
</dbReference>
<dbReference type="GO" id="GO:0016020">
    <property type="term" value="C:membrane"/>
    <property type="evidence" value="ECO:0007669"/>
    <property type="project" value="UniProtKB-SubCell"/>
</dbReference>
<dbReference type="HOGENOM" id="CLU_001265_43_1_1"/>
<accession>M1VXI0</accession>
<dbReference type="GO" id="GO:0015798">
    <property type="term" value="P:myo-inositol transport"/>
    <property type="evidence" value="ECO:0007669"/>
    <property type="project" value="UniProtKB-ARBA"/>
</dbReference>
<evidence type="ECO:0000313" key="11">
    <source>
        <dbReference type="EMBL" id="CCE33057.1"/>
    </source>
</evidence>
<dbReference type="Pfam" id="PF00083">
    <property type="entry name" value="Sugar_tr"/>
    <property type="match status" value="1"/>
</dbReference>
<dbReference type="InterPro" id="IPR005828">
    <property type="entry name" value="MFS_sugar_transport-like"/>
</dbReference>
<feature type="compositionally biased region" description="Polar residues" evidence="8">
    <location>
        <begin position="1"/>
        <end position="11"/>
    </location>
</feature>
<keyword evidence="6 9" id="KW-0472">Membrane</keyword>
<dbReference type="InterPro" id="IPR036259">
    <property type="entry name" value="MFS_trans_sf"/>
</dbReference>
<evidence type="ECO:0000256" key="2">
    <source>
        <dbReference type="ARBA" id="ARBA00010992"/>
    </source>
</evidence>
<dbReference type="GO" id="GO:0022857">
    <property type="term" value="F:transmembrane transporter activity"/>
    <property type="evidence" value="ECO:0007669"/>
    <property type="project" value="InterPro"/>
</dbReference>
<dbReference type="InterPro" id="IPR003663">
    <property type="entry name" value="Sugar/inositol_transpt"/>
</dbReference>
<keyword evidence="5 9" id="KW-1133">Transmembrane helix</keyword>
<reference evidence="11 12" key="1">
    <citation type="journal article" date="2013" name="PLoS Genet.">
        <title>Plant-symbiotic fungi as chemical engineers: Multi-genome analysis of the Clavicipitaceae reveals dynamics of alkaloid loci.</title>
        <authorList>
            <person name="Schardl C.L."/>
            <person name="Young C.A."/>
            <person name="Hesse U."/>
            <person name="Amyotte S.G."/>
            <person name="Andreeva K."/>
            <person name="Calie P.J."/>
            <person name="Fleetwood D.J."/>
            <person name="Haws D.C."/>
            <person name="Moore N."/>
            <person name="Oeser B."/>
            <person name="Panaccione D.G."/>
            <person name="Schweri K.K."/>
            <person name="Voisey C.R."/>
            <person name="Farman M.L."/>
            <person name="Jaromczyk J.W."/>
            <person name="Roe B.A."/>
            <person name="O'Sullivan D.M."/>
            <person name="Scott B."/>
            <person name="Tudzynski P."/>
            <person name="An Z."/>
            <person name="Arnaoudova E.G."/>
            <person name="Bullock C.T."/>
            <person name="Charlton N.D."/>
            <person name="Chen L."/>
            <person name="Cox M."/>
            <person name="Dinkins R.D."/>
            <person name="Florea S."/>
            <person name="Glenn A.E."/>
            <person name="Gordon A."/>
            <person name="Gueldener U."/>
            <person name="Harris D.R."/>
            <person name="Hollin W."/>
            <person name="Jaromczyk J."/>
            <person name="Johnson R.D."/>
            <person name="Khan A.K."/>
            <person name="Leistner E."/>
            <person name="Leuchtmann A."/>
            <person name="Li C."/>
            <person name="Liu J."/>
            <person name="Liu J."/>
            <person name="Liu M."/>
            <person name="Mace W."/>
            <person name="Machado C."/>
            <person name="Nagabhyru P."/>
            <person name="Pan J."/>
            <person name="Schmid J."/>
            <person name="Sugawara K."/>
            <person name="Steiner U."/>
            <person name="Takach J.E."/>
            <person name="Tanaka E."/>
            <person name="Webb J.S."/>
            <person name="Wilson E.V."/>
            <person name="Wiseman J.L."/>
            <person name="Yoshida R."/>
            <person name="Zeng Z."/>
        </authorList>
    </citation>
    <scope>NUCLEOTIDE SEQUENCE [LARGE SCALE GENOMIC DNA]</scope>
    <source>
        <strain evidence="11 12">20.1</strain>
    </source>
</reference>
<dbReference type="NCBIfam" id="TIGR00879">
    <property type="entry name" value="SP"/>
    <property type="match status" value="1"/>
</dbReference>
<evidence type="ECO:0000256" key="1">
    <source>
        <dbReference type="ARBA" id="ARBA00004141"/>
    </source>
</evidence>
<keyword evidence="3 7" id="KW-0813">Transport</keyword>
<sequence>MTSNEPLTSGTPEKAIPPPDPPTPSSPMTDKATPPPQRPTSTTVAEPEIENPLRHLSRDELFAKVSVFHDHKHLQDHIDLSLLQRGALVAQDPANFETLDLLDDVEKNALRQERTHRWKHPWPLYYTIILNSIAAAIQGWDQTGSNGANLSFPDALGIPDSKGSSCGPVANEGECAKNSWIIGLVNSMPYITICLFAGWLSDPLNNLLGRRGVIFIAAIFSLLAPFGMGLSQTWGQLAACRMLLGLGMGLKEVTVPVFSAENSPAIIRGGLVMSWQMWTAFGIFLGTCANLAVGKTGAIAWRLQFASAFIPAVPLVIGVYFCPESPRWYLKKNKYPQAWRSLLRLRNTPLQAARDLFYIHCLLEQEEMLVRESGLKVAGSMFTRFVELFTIPRVRRATWASGIVMIAQQMCGINIIAFYSSTIFKQSGIDDYTALWASFGFGLINFLFAWPAIWTIDTFGRRALLLFTFPNMFWTLLVAGLCYLIDAGIEHSTPRIAAVATFTYLFAAFYSPGEGPVPFMYSAEVFPLSHREIGMSWAVATNNFWASVLSLTFPRMLIAMTPTGAFGFYAALNLVALVLIFLFVPETKQKTLEELDYVFAVPDRTHARYQLGTVLPWWCRRWLLRRRGEKCPPLYRHGDFTSETGKG</sequence>
<dbReference type="EMBL" id="CAGA01000050">
    <property type="protein sequence ID" value="CCE33057.1"/>
    <property type="molecule type" value="Genomic_DNA"/>
</dbReference>
<feature type="transmembrane region" description="Helical" evidence="9">
    <location>
        <begin position="275"/>
        <end position="293"/>
    </location>
</feature>
<evidence type="ECO:0000256" key="5">
    <source>
        <dbReference type="ARBA" id="ARBA00022989"/>
    </source>
</evidence>
<evidence type="ECO:0000256" key="4">
    <source>
        <dbReference type="ARBA" id="ARBA00022692"/>
    </source>
</evidence>
<comment type="caution">
    <text evidence="11">The sequence shown here is derived from an EMBL/GenBank/DDBJ whole genome shotgun (WGS) entry which is preliminary data.</text>
</comment>
<gene>
    <name evidence="11" type="ORF">CPUR_06980</name>
</gene>
<dbReference type="Proteomes" id="UP000016801">
    <property type="component" value="Unassembled WGS sequence"/>
</dbReference>
<dbReference type="PANTHER" id="PTHR48020">
    <property type="entry name" value="PROTON MYO-INOSITOL COTRANSPORTER"/>
    <property type="match status" value="1"/>
</dbReference>
<feature type="region of interest" description="Disordered" evidence="8">
    <location>
        <begin position="1"/>
        <end position="48"/>
    </location>
</feature>
<dbReference type="SUPFAM" id="SSF103473">
    <property type="entry name" value="MFS general substrate transporter"/>
    <property type="match status" value="1"/>
</dbReference>
<dbReference type="OrthoDB" id="5290825at2759"/>
<dbReference type="AlphaFoldDB" id="M1VXI0"/>
<evidence type="ECO:0000313" key="12">
    <source>
        <dbReference type="Proteomes" id="UP000016801"/>
    </source>
</evidence>
<dbReference type="PROSITE" id="PS00217">
    <property type="entry name" value="SUGAR_TRANSPORT_2"/>
    <property type="match status" value="1"/>
</dbReference>
<feature type="transmembrane region" description="Helical" evidence="9">
    <location>
        <begin position="565"/>
        <end position="584"/>
    </location>
</feature>
<evidence type="ECO:0000256" key="9">
    <source>
        <dbReference type="SAM" id="Phobius"/>
    </source>
</evidence>
<comment type="similarity">
    <text evidence="2 7">Belongs to the major facilitator superfamily. Sugar transporter (TC 2.A.1.1) family.</text>
</comment>
<feature type="transmembrane region" description="Helical" evidence="9">
    <location>
        <begin position="300"/>
        <end position="321"/>
    </location>
</feature>
<dbReference type="Gene3D" id="1.20.1250.20">
    <property type="entry name" value="MFS general substrate transporter like domains"/>
    <property type="match status" value="1"/>
</dbReference>
<evidence type="ECO:0000256" key="8">
    <source>
        <dbReference type="SAM" id="MobiDB-lite"/>
    </source>
</evidence>
<dbReference type="InterPro" id="IPR005829">
    <property type="entry name" value="Sugar_transporter_CS"/>
</dbReference>
<dbReference type="PANTHER" id="PTHR48020:SF14">
    <property type="entry name" value="SUGAR TRANSPORTER, PUTATIVE-RELATED"/>
    <property type="match status" value="1"/>
</dbReference>
<evidence type="ECO:0000256" key="7">
    <source>
        <dbReference type="RuleBase" id="RU003346"/>
    </source>
</evidence>
<dbReference type="FunFam" id="1.20.1250.20:FF:000100">
    <property type="entry name" value="MFS sugar transporter, putative"/>
    <property type="match status" value="1"/>
</dbReference>
<feature type="transmembrane region" description="Helical" evidence="9">
    <location>
        <begin position="212"/>
        <end position="234"/>
    </location>
</feature>
<protein>
    <recommendedName>
        <fullName evidence="10">Major facilitator superfamily (MFS) profile domain-containing protein</fullName>
    </recommendedName>
</protein>
<feature type="compositionally biased region" description="Pro residues" evidence="8">
    <location>
        <begin position="15"/>
        <end position="25"/>
    </location>
</feature>
<feature type="transmembrane region" description="Helical" evidence="9">
    <location>
        <begin position="399"/>
        <end position="420"/>
    </location>
</feature>
<evidence type="ECO:0000256" key="3">
    <source>
        <dbReference type="ARBA" id="ARBA00022448"/>
    </source>
</evidence>
<feature type="transmembrane region" description="Helical" evidence="9">
    <location>
        <begin position="432"/>
        <end position="453"/>
    </location>
</feature>
<name>M1VXI0_CLAP2</name>
<dbReference type="PROSITE" id="PS50850">
    <property type="entry name" value="MFS"/>
    <property type="match status" value="1"/>
</dbReference>
<feature type="transmembrane region" description="Helical" evidence="9">
    <location>
        <begin position="180"/>
        <end position="200"/>
    </location>
</feature>
<dbReference type="PRINTS" id="PR00171">
    <property type="entry name" value="SUGRTRNSPORT"/>
</dbReference>
<feature type="transmembrane region" description="Helical" evidence="9">
    <location>
        <begin position="465"/>
        <end position="484"/>
    </location>
</feature>
<dbReference type="STRING" id="1111077.M1VXI0"/>
<keyword evidence="12" id="KW-1185">Reference proteome</keyword>
<comment type="subcellular location">
    <subcellularLocation>
        <location evidence="1">Membrane</location>
        <topology evidence="1">Multi-pass membrane protein</topology>
    </subcellularLocation>
</comment>